<name>A0A7G1GA33_9BACT</name>
<dbReference type="RefSeq" id="WP_190614764.1">
    <property type="nucleotide sequence ID" value="NZ_AP018712.1"/>
</dbReference>
<dbReference type="EMBL" id="AP018712">
    <property type="protein sequence ID" value="BBE31907.1"/>
    <property type="molecule type" value="Genomic_DNA"/>
</dbReference>
<accession>A0A7G1GA33</accession>
<keyword evidence="9" id="KW-1185">Reference proteome</keyword>
<protein>
    <recommendedName>
        <fullName evidence="5">Protein-arginine rhamnosyltransferase</fullName>
    </recommendedName>
    <alternativeName>
        <fullName evidence="6">EF-P arginine rhamnosyltransferase</fullName>
    </alternativeName>
</protein>
<dbReference type="InterPro" id="IPR016633">
    <property type="entry name" value="EarP"/>
</dbReference>
<proteinExistence type="inferred from homology"/>
<organism evidence="8 9">
    <name type="scientific">Tepiditoga spiralis</name>
    <dbReference type="NCBI Taxonomy" id="2108365"/>
    <lineage>
        <taxon>Bacteria</taxon>
        <taxon>Thermotogati</taxon>
        <taxon>Thermotogota</taxon>
        <taxon>Thermotogae</taxon>
        <taxon>Petrotogales</taxon>
        <taxon>Petrotogaceae</taxon>
        <taxon>Tepiditoga</taxon>
    </lineage>
</organism>
<comment type="function">
    <text evidence="3">Protein-arginine rhamnosyltransferase that catalyzes the transfer of a single rhamnose to elongation factor P (EF-P) on 'Lys-32', a modification required for EF-P-dependent rescue of polyproline stalled ribosomes.</text>
</comment>
<evidence type="ECO:0000256" key="7">
    <source>
        <dbReference type="ARBA" id="ARBA00048472"/>
    </source>
</evidence>
<keyword evidence="2" id="KW-0808">Transferase</keyword>
<evidence type="ECO:0000256" key="1">
    <source>
        <dbReference type="ARBA" id="ARBA00022676"/>
    </source>
</evidence>
<dbReference type="Proteomes" id="UP000516361">
    <property type="component" value="Chromosome"/>
</dbReference>
<comment type="catalytic activity">
    <reaction evidence="7">
        <text>dTDP-beta-L-rhamnose + L-arginyl-[protein] = N(omega)-(alpha-L-rhamnosyl)-L-arginyl-[protein] + dTDP + H(+)</text>
        <dbReference type="Rhea" id="RHEA:66692"/>
        <dbReference type="Rhea" id="RHEA-COMP:10532"/>
        <dbReference type="Rhea" id="RHEA-COMP:17096"/>
        <dbReference type="ChEBI" id="CHEBI:15378"/>
        <dbReference type="ChEBI" id="CHEBI:29965"/>
        <dbReference type="ChEBI" id="CHEBI:57510"/>
        <dbReference type="ChEBI" id="CHEBI:58369"/>
        <dbReference type="ChEBI" id="CHEBI:167445"/>
    </reaction>
    <physiologicalReaction direction="left-to-right" evidence="7">
        <dbReference type="Rhea" id="RHEA:66693"/>
    </physiologicalReaction>
</comment>
<dbReference type="KEGG" id="ocy:OSSY52_20480"/>
<comment type="similarity">
    <text evidence="4">Belongs to the glycosyltransferase 104 family.</text>
</comment>
<dbReference type="InParanoid" id="A0A7G1GA33"/>
<evidence type="ECO:0000256" key="5">
    <source>
        <dbReference type="ARBA" id="ARBA00024416"/>
    </source>
</evidence>
<evidence type="ECO:0000313" key="9">
    <source>
        <dbReference type="Proteomes" id="UP000516361"/>
    </source>
</evidence>
<evidence type="ECO:0000256" key="3">
    <source>
        <dbReference type="ARBA" id="ARBA00024303"/>
    </source>
</evidence>
<dbReference type="GO" id="GO:0106361">
    <property type="term" value="F:protein-arginine rhamnosyltransferase activity"/>
    <property type="evidence" value="ECO:0007669"/>
    <property type="project" value="InterPro"/>
</dbReference>
<gene>
    <name evidence="8" type="ORF">OSSY52_20480</name>
</gene>
<evidence type="ECO:0000313" key="8">
    <source>
        <dbReference type="EMBL" id="BBE31907.1"/>
    </source>
</evidence>
<dbReference type="AlphaFoldDB" id="A0A7G1GA33"/>
<evidence type="ECO:0000256" key="6">
    <source>
        <dbReference type="ARBA" id="ARBA00030025"/>
    </source>
</evidence>
<evidence type="ECO:0000256" key="4">
    <source>
        <dbReference type="ARBA" id="ARBA00024346"/>
    </source>
</evidence>
<evidence type="ECO:0000256" key="2">
    <source>
        <dbReference type="ARBA" id="ARBA00022679"/>
    </source>
</evidence>
<sequence>MKIDIFCTVIDNYGDAGYTLRMAMALRSLKTSLKIRIYTDYKELFLKLKPKFINDIDILSFNEIKKYEASDVCIGMFQYFPNDFFINKINKNSKKFIVIDYFTSESWADEVNGNNCLHNGLNIPCEFYVPGLSNKSLGVLTYTSAMKKTKVNNNIYLYTPEKLKTFIDLNDSILWSGNINNIKKMNFKTQDIFDSYILGAKYNWIRGEDSFQLALWSGIPFFWEAYPQKNEIKKLKIDAFLNFMKPFLDEFYQSYYNIILYINNFKKTSIKESYLFINNNYNDFKNKFMNLNQYFLNRKSFQKNLIKIIEIL</sequence>
<reference evidence="8 9" key="1">
    <citation type="submission" date="2018-06" db="EMBL/GenBank/DDBJ databases">
        <title>Genome sequencing of Oceanotoga sp. sy52.</title>
        <authorList>
            <person name="Mori K."/>
        </authorList>
    </citation>
    <scope>NUCLEOTIDE SEQUENCE [LARGE SCALE GENOMIC DNA]</scope>
    <source>
        <strain evidence="9">sy52</strain>
    </source>
</reference>
<dbReference type="Pfam" id="PF10093">
    <property type="entry name" value="EarP"/>
    <property type="match status" value="2"/>
</dbReference>
<keyword evidence="1" id="KW-0328">Glycosyltransferase</keyword>